<evidence type="ECO:0000256" key="2">
    <source>
        <dbReference type="ARBA" id="ARBA00022690"/>
    </source>
</evidence>
<dbReference type="Proteomes" id="UP000265566">
    <property type="component" value="Chromosome 7"/>
</dbReference>
<dbReference type="SMART" id="SM00269">
    <property type="entry name" value="BowB"/>
    <property type="match status" value="1"/>
</dbReference>
<feature type="domain" description="Bowman-Birk serine protease inhibitors family" evidence="8">
    <location>
        <begin position="112"/>
        <end position="126"/>
    </location>
</feature>
<dbReference type="FunFam" id="2.10.69.10:FF:000001">
    <property type="entry name" value="Bowman-Birk type proteinase inhibitor"/>
    <property type="match status" value="1"/>
</dbReference>
<evidence type="ECO:0000313" key="10">
    <source>
        <dbReference type="Proteomes" id="UP000265566"/>
    </source>
</evidence>
<evidence type="ECO:0000256" key="3">
    <source>
        <dbReference type="ARBA" id="ARBA00022900"/>
    </source>
</evidence>
<dbReference type="InterPro" id="IPR000877">
    <property type="entry name" value="Prot_inh_BBI"/>
</dbReference>
<feature type="disulfide bond" evidence="6">
    <location>
        <begin position="119"/>
        <end position="126"/>
    </location>
</feature>
<feature type="site" description="Reactive bond for trypsin" evidence="5">
    <location>
        <begin position="130"/>
        <end position="131"/>
    </location>
</feature>
<name>A0A396H375_MEDTR</name>
<dbReference type="CDD" id="cd00023">
    <property type="entry name" value="BBI"/>
    <property type="match status" value="1"/>
</dbReference>
<evidence type="ECO:0000256" key="7">
    <source>
        <dbReference type="RuleBase" id="RU003856"/>
    </source>
</evidence>
<feature type="disulfide bond" evidence="6">
    <location>
        <begin position="128"/>
        <end position="136"/>
    </location>
</feature>
<reference evidence="10" key="1">
    <citation type="journal article" date="2018" name="Nat. Plants">
        <title>Whole-genome landscape of Medicago truncatula symbiotic genes.</title>
        <authorList>
            <person name="Pecrix Y."/>
            <person name="Staton S.E."/>
            <person name="Sallet E."/>
            <person name="Lelandais-Briere C."/>
            <person name="Moreau S."/>
            <person name="Carrere S."/>
            <person name="Blein T."/>
            <person name="Jardinaud M.F."/>
            <person name="Latrasse D."/>
            <person name="Zouine M."/>
            <person name="Zahm M."/>
            <person name="Kreplak J."/>
            <person name="Mayjonade B."/>
            <person name="Satge C."/>
            <person name="Perez M."/>
            <person name="Cauet S."/>
            <person name="Marande W."/>
            <person name="Chantry-Darmon C."/>
            <person name="Lopez-Roques C."/>
            <person name="Bouchez O."/>
            <person name="Berard A."/>
            <person name="Debelle F."/>
            <person name="Munos S."/>
            <person name="Bendahmane A."/>
            <person name="Berges H."/>
            <person name="Niebel A."/>
            <person name="Buitink J."/>
            <person name="Frugier F."/>
            <person name="Benhamed M."/>
            <person name="Crespi M."/>
            <person name="Gouzy J."/>
            <person name="Gamas P."/>
        </authorList>
    </citation>
    <scope>NUCLEOTIDE SEQUENCE [LARGE SCALE GENOMIC DNA]</scope>
    <source>
        <strain evidence="10">cv. Jemalong A17</strain>
    </source>
</reference>
<proteinExistence type="inferred from homology"/>
<feature type="site" description="Reactive bond for trypsin" evidence="5">
    <location>
        <begin position="104"/>
        <end position="105"/>
    </location>
</feature>
<evidence type="ECO:0000256" key="1">
    <source>
        <dbReference type="ARBA" id="ARBA00008506"/>
    </source>
</evidence>
<dbReference type="SUPFAM" id="SSF57247">
    <property type="entry name" value="Bowman-Birk inhibitor, BBI"/>
    <property type="match status" value="1"/>
</dbReference>
<comment type="caution">
    <text evidence="9">The sequence shown here is derived from an EMBL/GenBank/DDBJ whole genome shotgun (WGS) entry which is preliminary data.</text>
</comment>
<dbReference type="PANTHER" id="PTHR33479:SF19">
    <property type="entry name" value="BOWMAN-BIRK TYPE PROTEINASE INHIBITOR C-II"/>
    <property type="match status" value="1"/>
</dbReference>
<dbReference type="GO" id="GO:0004867">
    <property type="term" value="F:serine-type endopeptidase inhibitor activity"/>
    <property type="evidence" value="ECO:0007669"/>
    <property type="project" value="UniProtKB-KW"/>
</dbReference>
<dbReference type="AlphaFoldDB" id="A0A396H375"/>
<dbReference type="GO" id="GO:0005576">
    <property type="term" value="C:extracellular region"/>
    <property type="evidence" value="ECO:0007669"/>
    <property type="project" value="InterPro"/>
</dbReference>
<keyword evidence="3 7" id="KW-0722">Serine protease inhibitor</keyword>
<evidence type="ECO:0000259" key="8">
    <source>
        <dbReference type="PROSITE" id="PS00281"/>
    </source>
</evidence>
<keyword evidence="4 6" id="KW-1015">Disulfide bond</keyword>
<evidence type="ECO:0000256" key="5">
    <source>
        <dbReference type="PIRSR" id="PIRSR600877-50"/>
    </source>
</evidence>
<dbReference type="PANTHER" id="PTHR33479">
    <property type="entry name" value="BOWMAN-BIRK TYPE BRAN TRYPSIN INHIBITOR"/>
    <property type="match status" value="1"/>
</dbReference>
<protein>
    <recommendedName>
        <fullName evidence="8">Bowman-Birk serine protease inhibitors family domain-containing protein</fullName>
    </recommendedName>
</protein>
<gene>
    <name evidence="9" type="ORF">MtrunA17_Chr7g0247571</name>
</gene>
<evidence type="ECO:0000313" key="9">
    <source>
        <dbReference type="EMBL" id="RHN46941.1"/>
    </source>
</evidence>
<dbReference type="EMBL" id="PSQE01000007">
    <property type="protein sequence ID" value="RHN46941.1"/>
    <property type="molecule type" value="Genomic_DNA"/>
</dbReference>
<feature type="disulfide bond" evidence="6">
    <location>
        <begin position="96"/>
        <end position="149"/>
    </location>
</feature>
<dbReference type="Pfam" id="PF00228">
    <property type="entry name" value="Bowman-Birk_leg"/>
    <property type="match status" value="2"/>
</dbReference>
<dbReference type="Gramene" id="rna41480">
    <property type="protein sequence ID" value="RHN46941.1"/>
    <property type="gene ID" value="gene41480"/>
</dbReference>
<dbReference type="InterPro" id="IPR035995">
    <property type="entry name" value="Bowman-Birk_prot_inh"/>
</dbReference>
<feature type="disulfide bond" evidence="6">
    <location>
        <begin position="97"/>
        <end position="112"/>
    </location>
</feature>
<evidence type="ECO:0000256" key="4">
    <source>
        <dbReference type="ARBA" id="ARBA00023157"/>
    </source>
</evidence>
<keyword evidence="2 7" id="KW-0646">Protease inhibitor</keyword>
<organism evidence="9 10">
    <name type="scientific">Medicago truncatula</name>
    <name type="common">Barrel medic</name>
    <name type="synonym">Medicago tribuloides</name>
    <dbReference type="NCBI Taxonomy" id="3880"/>
    <lineage>
        <taxon>Eukaryota</taxon>
        <taxon>Viridiplantae</taxon>
        <taxon>Streptophyta</taxon>
        <taxon>Embryophyta</taxon>
        <taxon>Tracheophyta</taxon>
        <taxon>Spermatophyta</taxon>
        <taxon>Magnoliopsida</taxon>
        <taxon>eudicotyledons</taxon>
        <taxon>Gunneridae</taxon>
        <taxon>Pentapetalae</taxon>
        <taxon>rosids</taxon>
        <taxon>fabids</taxon>
        <taxon>Fabales</taxon>
        <taxon>Fabaceae</taxon>
        <taxon>Papilionoideae</taxon>
        <taxon>50 kb inversion clade</taxon>
        <taxon>NPAAA clade</taxon>
        <taxon>Hologalegina</taxon>
        <taxon>IRL clade</taxon>
        <taxon>Trifolieae</taxon>
        <taxon>Medicago</taxon>
    </lineage>
</organism>
<comment type="similarity">
    <text evidence="1 7">Belongs to the Bowman-Birk serine protease inhibitor family.</text>
</comment>
<feature type="disulfide bond" evidence="6">
    <location>
        <begin position="100"/>
        <end position="145"/>
    </location>
</feature>
<feature type="disulfide bond" evidence="6">
    <location>
        <begin position="102"/>
        <end position="110"/>
    </location>
</feature>
<dbReference type="Gene3D" id="2.10.69.10">
    <property type="entry name" value="Cysteine Protease (Bromelain) Inhibitor, subunit H"/>
    <property type="match status" value="1"/>
</dbReference>
<sequence length="158" mass="17466">MTYIPLVALYKLTQCSCMFPTSQRKDTLIILSEKEIVIMDLMMNKKAMVMKLALLVFLLGFTSTVVDARFDGSSFITQLLSNGEATYEVKSTTTACCNSCPCTKSIPPQCHCADIGEKCHSACKRCLCTRSFPPQCRCTDTTDFCYEPCSYSSNGGSH</sequence>
<evidence type="ECO:0000256" key="6">
    <source>
        <dbReference type="PIRSR" id="PIRSR600877-51"/>
    </source>
</evidence>
<feature type="disulfide bond" evidence="6">
    <location>
        <begin position="123"/>
        <end position="138"/>
    </location>
</feature>
<dbReference type="PROSITE" id="PS00281">
    <property type="entry name" value="BOWMAN_BIRK"/>
    <property type="match status" value="1"/>
</dbReference>
<accession>A0A396H375</accession>